<feature type="signal peptide" evidence="1">
    <location>
        <begin position="1"/>
        <end position="39"/>
    </location>
</feature>
<sequence length="311" mass="35304">MARRIPGVRTTPAASLWRASTLPLFLLAVLLLYILPANGLDTQRWPQGSLVVERTTDKLVARADNWDVYKEKGRRMHCAMNGDQEAANQYGWVVDDDEDPDMAMGQDTLANAFEELNIDAEKNFLVRIDHSRAMTVDGKPYKESEAYYQSLFNMKAGLIVADDNKSPEYMQKNSNWKPEQFVPLKQWSDVIFLLWERAAREANSNVQNLEHIFRSIVINGDTLAIMRRAIGKPADFEGWGELRPMKEKGRTFRPGSDAYYALLYSPNGRGVGWLLIQHKAKLGLRTVSEITVFGGSDGEPVMYFKIEPVKL</sequence>
<evidence type="ECO:0000313" key="2">
    <source>
        <dbReference type="EMBL" id="RHZ60825.1"/>
    </source>
</evidence>
<dbReference type="AlphaFoldDB" id="A0A397HCJ0"/>
<keyword evidence="3" id="KW-1185">Reference proteome</keyword>
<dbReference type="EMBL" id="NKHU02000048">
    <property type="protein sequence ID" value="RHZ60825.1"/>
    <property type="molecule type" value="Genomic_DNA"/>
</dbReference>
<dbReference type="STRING" id="41047.A0A397HCJ0"/>
<dbReference type="GeneID" id="38130799"/>
<dbReference type="RefSeq" id="XP_026616255.1">
    <property type="nucleotide sequence ID" value="XM_026762444.1"/>
</dbReference>
<proteinExistence type="predicted"/>
<protein>
    <submittedName>
        <fullName evidence="2">Uncharacterized protein</fullName>
    </submittedName>
</protein>
<dbReference type="Proteomes" id="UP000215305">
    <property type="component" value="Unassembled WGS sequence"/>
</dbReference>
<name>A0A397HCJ0_ASPTH</name>
<dbReference type="OrthoDB" id="5337308at2759"/>
<dbReference type="VEuPathDB" id="FungiDB:CDV56_108825"/>
<organism evidence="2 3">
    <name type="scientific">Aspergillus thermomutatus</name>
    <name type="common">Neosartorya pseudofischeri</name>
    <dbReference type="NCBI Taxonomy" id="41047"/>
    <lineage>
        <taxon>Eukaryota</taxon>
        <taxon>Fungi</taxon>
        <taxon>Dikarya</taxon>
        <taxon>Ascomycota</taxon>
        <taxon>Pezizomycotina</taxon>
        <taxon>Eurotiomycetes</taxon>
        <taxon>Eurotiomycetidae</taxon>
        <taxon>Eurotiales</taxon>
        <taxon>Aspergillaceae</taxon>
        <taxon>Aspergillus</taxon>
        <taxon>Aspergillus subgen. Fumigati</taxon>
    </lineage>
</organism>
<evidence type="ECO:0000256" key="1">
    <source>
        <dbReference type="SAM" id="SignalP"/>
    </source>
</evidence>
<evidence type="ECO:0000313" key="3">
    <source>
        <dbReference type="Proteomes" id="UP000215305"/>
    </source>
</evidence>
<reference evidence="2" key="1">
    <citation type="submission" date="2018-08" db="EMBL/GenBank/DDBJ databases">
        <title>Draft genome sequence of azole-resistant Aspergillus thermomutatus (Neosartorya pseudofischeri) strain HMR AF 39, isolated from a human nasal aspirate.</title>
        <authorList>
            <person name="Parent-Michaud M."/>
            <person name="Dufresne P.J."/>
            <person name="Fournier E."/>
            <person name="Martineau C."/>
            <person name="Moreira S."/>
            <person name="Perkins V."/>
            <person name="De Repentigny L."/>
            <person name="Dufresne S.F."/>
        </authorList>
    </citation>
    <scope>NUCLEOTIDE SEQUENCE [LARGE SCALE GENOMIC DNA]</scope>
    <source>
        <strain evidence="2">HMR AF 39</strain>
    </source>
</reference>
<comment type="caution">
    <text evidence="2">The sequence shown here is derived from an EMBL/GenBank/DDBJ whole genome shotgun (WGS) entry which is preliminary data.</text>
</comment>
<keyword evidence="1" id="KW-0732">Signal</keyword>
<gene>
    <name evidence="2" type="ORF">CDV56_108825</name>
</gene>
<feature type="chain" id="PRO_5017408967" evidence="1">
    <location>
        <begin position="40"/>
        <end position="311"/>
    </location>
</feature>
<accession>A0A397HCJ0</accession>